<name>A0A8I0GA80_9ACTO</name>
<protein>
    <submittedName>
        <fullName evidence="2">NYN domain-containing protein</fullName>
    </submittedName>
</protein>
<dbReference type="GO" id="GO:0004540">
    <property type="term" value="F:RNA nuclease activity"/>
    <property type="evidence" value="ECO:0007669"/>
    <property type="project" value="InterPro"/>
</dbReference>
<sequence>MASEPTYLVIDGENIDATLGMSVLSRRPDPEERPRWDRVLRFASGLFDTDTTKGLFFLNASSGHLPMGFVQALLAMDYTPIPLSSDDAEDKVVDIGIQRMLDAIRASGRGNVLLGSHDGDFVPQVEALLAAGHRVGVLAFPEFLSSSLAQLVPEGLEVCDLEHDVHAFQVSLPRLKIIPLDEFRPEAFL</sequence>
<feature type="domain" description="NYN" evidence="1">
    <location>
        <begin position="6"/>
        <end position="147"/>
    </location>
</feature>
<dbReference type="InterPro" id="IPR021139">
    <property type="entry name" value="NYN"/>
</dbReference>
<dbReference type="AlphaFoldDB" id="A0A8I0GA80"/>
<evidence type="ECO:0000313" key="3">
    <source>
        <dbReference type="Proteomes" id="UP000627538"/>
    </source>
</evidence>
<gene>
    <name evidence="2" type="ORF">H8R10_07230</name>
</gene>
<organism evidence="2 3">
    <name type="scientific">Nanchangia anserum</name>
    <dbReference type="NCBI Taxonomy" id="2692125"/>
    <lineage>
        <taxon>Bacteria</taxon>
        <taxon>Bacillati</taxon>
        <taxon>Actinomycetota</taxon>
        <taxon>Actinomycetes</taxon>
        <taxon>Actinomycetales</taxon>
        <taxon>Actinomycetaceae</taxon>
        <taxon>Nanchangia</taxon>
    </lineage>
</organism>
<dbReference type="RefSeq" id="WP_191072121.1">
    <property type="nucleotide sequence ID" value="NZ_CP060506.1"/>
</dbReference>
<dbReference type="Proteomes" id="UP000627538">
    <property type="component" value="Unassembled WGS sequence"/>
</dbReference>
<dbReference type="Pfam" id="PF01936">
    <property type="entry name" value="NYN"/>
    <property type="match status" value="1"/>
</dbReference>
<reference evidence="2 3" key="1">
    <citation type="submission" date="2020-08" db="EMBL/GenBank/DDBJ databases">
        <title>Winkia gen. nov., sp. nov., isolated from faeces of the Anser albifrons in China.</title>
        <authorList>
            <person name="Liu Q."/>
        </authorList>
    </citation>
    <scope>NUCLEOTIDE SEQUENCE [LARGE SCALE GENOMIC DNA]</scope>
    <source>
        <strain evidence="2 3">C62</strain>
    </source>
</reference>
<evidence type="ECO:0000313" key="2">
    <source>
        <dbReference type="EMBL" id="MBD3690014.1"/>
    </source>
</evidence>
<keyword evidence="3" id="KW-1185">Reference proteome</keyword>
<accession>A0A8I0GA80</accession>
<dbReference type="Gene3D" id="3.40.50.1010">
    <property type="entry name" value="5'-nuclease"/>
    <property type="match status" value="1"/>
</dbReference>
<comment type="caution">
    <text evidence="2">The sequence shown here is derived from an EMBL/GenBank/DDBJ whole genome shotgun (WGS) entry which is preliminary data.</text>
</comment>
<evidence type="ECO:0000259" key="1">
    <source>
        <dbReference type="Pfam" id="PF01936"/>
    </source>
</evidence>
<proteinExistence type="predicted"/>
<dbReference type="EMBL" id="JACRUO010000002">
    <property type="protein sequence ID" value="MBD3690014.1"/>
    <property type="molecule type" value="Genomic_DNA"/>
</dbReference>